<evidence type="ECO:0000313" key="6">
    <source>
        <dbReference type="EMBL" id="BDG01566.1"/>
    </source>
</evidence>
<dbReference type="InterPro" id="IPR045851">
    <property type="entry name" value="AMP-bd_C_sf"/>
</dbReference>
<evidence type="ECO:0000256" key="1">
    <source>
        <dbReference type="ARBA" id="ARBA00022598"/>
    </source>
</evidence>
<feature type="domain" description="AMP-dependent synthetase/ligase" evidence="5">
    <location>
        <begin position="21"/>
        <end position="434"/>
    </location>
</feature>
<dbReference type="CDD" id="cd05907">
    <property type="entry name" value="VL_LC_FACS_like"/>
    <property type="match status" value="1"/>
</dbReference>
<dbReference type="Gene3D" id="3.30.300.30">
    <property type="match status" value="1"/>
</dbReference>
<dbReference type="Pfam" id="PF00501">
    <property type="entry name" value="AMP-binding"/>
    <property type="match status" value="1"/>
</dbReference>
<keyword evidence="3" id="KW-0443">Lipid metabolism</keyword>
<evidence type="ECO:0000313" key="7">
    <source>
        <dbReference type="Proteomes" id="UP001162891"/>
    </source>
</evidence>
<dbReference type="SUPFAM" id="SSF56801">
    <property type="entry name" value="Acetyl-CoA synthetase-like"/>
    <property type="match status" value="1"/>
</dbReference>
<accession>A0ABM7WQ24</accession>
<sequence>MIAEAELRKGAPVAQNLVALFEEQARLRGARAAVKHKRGGGWEDVSWTEMARRARDVADGLAAMGVRPGDRIAIIGETNLEWILADLGILGAGAITVTIYQSNRPAECQYILADSGARFIFCDSEVQVAKIREVRAQLPALEGVIRAQGPAQGEFEHTLADVERAGAEWRNAHPRAHEERLAKIGRDDPASFIYTSGTTGNPKGVILTHGNWVYEAYAIEEIKIINEQDVVLMFLPMAHSFAKVIEAVWFATGATAAFVESLDKIMDNAAEVRPTVMPAVPRIFEKAYNTVVTKGLATPGLKGKLFHLSMESFEQYATAKEQGKEYASFGMLIGKKLVFPKLSHALAERFGGRMRLFVSGGAPLSPKIAWFFQVLGFTILEGYGLTETSAGTFVNRPGQNRIGTVGPPVPGTQVRIAEDGEILVKGGCVMKGYYGNEAATAEVLKDGWLYTGDIGFVDEAGHLKITDRKKDIIVTAGGKNVAPQNLENELKTDPLVSQVVVHGDKRKFLSALITLNEENARRWAADNRLPAGEGLHQDPRMRARIQQAVDALNAKQASYATIKKFAILPRDFTQDTGELTPTLKVKRKVVTQRYREVLDAFYAEQGE</sequence>
<dbReference type="PANTHER" id="PTHR43272:SF32">
    <property type="entry name" value="AMP-DEPENDENT SYNTHETASE_LIGASE DOMAIN-CONTAINING PROTEIN"/>
    <property type="match status" value="1"/>
</dbReference>
<evidence type="ECO:0000259" key="5">
    <source>
        <dbReference type="Pfam" id="PF00501"/>
    </source>
</evidence>
<proteinExistence type="predicted"/>
<comment type="catalytic activity">
    <reaction evidence="4">
        <text>a long-chain fatty acid + ATP + CoA = a long-chain fatty acyl-CoA + AMP + diphosphate</text>
        <dbReference type="Rhea" id="RHEA:15421"/>
        <dbReference type="ChEBI" id="CHEBI:30616"/>
        <dbReference type="ChEBI" id="CHEBI:33019"/>
        <dbReference type="ChEBI" id="CHEBI:57287"/>
        <dbReference type="ChEBI" id="CHEBI:57560"/>
        <dbReference type="ChEBI" id="CHEBI:83139"/>
        <dbReference type="ChEBI" id="CHEBI:456215"/>
        <dbReference type="EC" id="6.2.1.3"/>
    </reaction>
    <physiologicalReaction direction="left-to-right" evidence="4">
        <dbReference type="Rhea" id="RHEA:15422"/>
    </physiologicalReaction>
</comment>
<evidence type="ECO:0000256" key="3">
    <source>
        <dbReference type="ARBA" id="ARBA00023098"/>
    </source>
</evidence>
<organism evidence="6 7">
    <name type="scientific">Anaeromyxobacter oryzae</name>
    <dbReference type="NCBI Taxonomy" id="2918170"/>
    <lineage>
        <taxon>Bacteria</taxon>
        <taxon>Pseudomonadati</taxon>
        <taxon>Myxococcota</taxon>
        <taxon>Myxococcia</taxon>
        <taxon>Myxococcales</taxon>
        <taxon>Cystobacterineae</taxon>
        <taxon>Anaeromyxobacteraceae</taxon>
        <taxon>Anaeromyxobacter</taxon>
    </lineage>
</organism>
<dbReference type="EMBL" id="AP025591">
    <property type="protein sequence ID" value="BDG01566.1"/>
    <property type="molecule type" value="Genomic_DNA"/>
</dbReference>
<keyword evidence="7" id="KW-1185">Reference proteome</keyword>
<dbReference type="Gene3D" id="3.40.50.12780">
    <property type="entry name" value="N-terminal domain of ligase-like"/>
    <property type="match status" value="2"/>
</dbReference>
<protein>
    <submittedName>
        <fullName evidence="6">Long-chain-fatty-acid--CoA ligase</fullName>
    </submittedName>
</protein>
<dbReference type="Proteomes" id="UP001162891">
    <property type="component" value="Chromosome"/>
</dbReference>
<dbReference type="PANTHER" id="PTHR43272">
    <property type="entry name" value="LONG-CHAIN-FATTY-ACID--COA LIGASE"/>
    <property type="match status" value="1"/>
</dbReference>
<dbReference type="InterPro" id="IPR042099">
    <property type="entry name" value="ANL_N_sf"/>
</dbReference>
<dbReference type="InterPro" id="IPR020845">
    <property type="entry name" value="AMP-binding_CS"/>
</dbReference>
<dbReference type="PROSITE" id="PS00455">
    <property type="entry name" value="AMP_BINDING"/>
    <property type="match status" value="1"/>
</dbReference>
<keyword evidence="2" id="KW-0276">Fatty acid metabolism</keyword>
<dbReference type="Pfam" id="PF23562">
    <property type="entry name" value="AMP-binding_C_3"/>
    <property type="match status" value="1"/>
</dbReference>
<evidence type="ECO:0000256" key="2">
    <source>
        <dbReference type="ARBA" id="ARBA00022832"/>
    </source>
</evidence>
<dbReference type="RefSeq" id="WP_248358217.1">
    <property type="nucleotide sequence ID" value="NZ_AP025591.1"/>
</dbReference>
<evidence type="ECO:0000256" key="4">
    <source>
        <dbReference type="ARBA" id="ARBA00024484"/>
    </source>
</evidence>
<dbReference type="InterPro" id="IPR000873">
    <property type="entry name" value="AMP-dep_synth/lig_dom"/>
</dbReference>
<gene>
    <name evidence="6" type="ORF">AMOR_05620</name>
</gene>
<dbReference type="GO" id="GO:0016874">
    <property type="term" value="F:ligase activity"/>
    <property type="evidence" value="ECO:0007669"/>
    <property type="project" value="UniProtKB-KW"/>
</dbReference>
<keyword evidence="1 6" id="KW-0436">Ligase</keyword>
<reference evidence="7" key="1">
    <citation type="journal article" date="2022" name="Int. J. Syst. Evol. Microbiol.">
        <title>Anaeromyxobacter oryzae sp. nov., Anaeromyxobacter diazotrophicus sp. nov. and Anaeromyxobacter paludicola sp. nov., isolated from paddy soils.</title>
        <authorList>
            <person name="Itoh H."/>
            <person name="Xu Z."/>
            <person name="Mise K."/>
            <person name="Masuda Y."/>
            <person name="Ushijima N."/>
            <person name="Hayakawa C."/>
            <person name="Shiratori Y."/>
            <person name="Senoo K."/>
        </authorList>
    </citation>
    <scope>NUCLEOTIDE SEQUENCE [LARGE SCALE GENOMIC DNA]</scope>
    <source>
        <strain evidence="7">Red232</strain>
    </source>
</reference>
<name>A0ABM7WQ24_9BACT</name>